<keyword evidence="14" id="KW-1185">Reference proteome</keyword>
<dbReference type="SUPFAM" id="SSF47384">
    <property type="entry name" value="Homodimeric domain of signal transducing histidine kinase"/>
    <property type="match status" value="1"/>
</dbReference>
<dbReference type="SMART" id="SM00387">
    <property type="entry name" value="HATPase_c"/>
    <property type="match status" value="1"/>
</dbReference>
<evidence type="ECO:0000259" key="12">
    <source>
        <dbReference type="PROSITE" id="PS50894"/>
    </source>
</evidence>
<dbReference type="SUPFAM" id="SSF141571">
    <property type="entry name" value="Pentapeptide repeat-like"/>
    <property type="match status" value="1"/>
</dbReference>
<dbReference type="PRINTS" id="PR00344">
    <property type="entry name" value="BCTRLSENSOR"/>
</dbReference>
<evidence type="ECO:0000256" key="1">
    <source>
        <dbReference type="ARBA" id="ARBA00000085"/>
    </source>
</evidence>
<keyword evidence="4" id="KW-0808">Transferase</keyword>
<evidence type="ECO:0000259" key="10">
    <source>
        <dbReference type="PROSITE" id="PS50109"/>
    </source>
</evidence>
<feature type="region of interest" description="Disordered" evidence="9">
    <location>
        <begin position="565"/>
        <end position="607"/>
    </location>
</feature>
<dbReference type="InterPro" id="IPR005467">
    <property type="entry name" value="His_kinase_dom"/>
</dbReference>
<dbReference type="FunFam" id="3.30.565.10:FF:000016">
    <property type="entry name" value="Chemotaxis protein CheA, putative"/>
    <property type="match status" value="1"/>
</dbReference>
<evidence type="ECO:0000256" key="4">
    <source>
        <dbReference type="ARBA" id="ARBA00022679"/>
    </source>
</evidence>
<dbReference type="Gene3D" id="2.160.20.80">
    <property type="entry name" value="E3 ubiquitin-protein ligase SopA"/>
    <property type="match status" value="1"/>
</dbReference>
<dbReference type="PROSITE" id="PS50894">
    <property type="entry name" value="HPT"/>
    <property type="match status" value="1"/>
</dbReference>
<dbReference type="Gene3D" id="1.20.120.160">
    <property type="entry name" value="HPT domain"/>
    <property type="match status" value="1"/>
</dbReference>
<evidence type="ECO:0000256" key="9">
    <source>
        <dbReference type="SAM" id="MobiDB-lite"/>
    </source>
</evidence>
<evidence type="ECO:0000256" key="6">
    <source>
        <dbReference type="ARBA" id="ARBA00023012"/>
    </source>
</evidence>
<organism evidence="13 14">
    <name type="scientific">Moorena producens 3L</name>
    <dbReference type="NCBI Taxonomy" id="489825"/>
    <lineage>
        <taxon>Bacteria</taxon>
        <taxon>Bacillati</taxon>
        <taxon>Cyanobacteriota</taxon>
        <taxon>Cyanophyceae</taxon>
        <taxon>Coleofasciculales</taxon>
        <taxon>Coleofasciculaceae</taxon>
        <taxon>Moorena</taxon>
    </lineage>
</organism>
<dbReference type="InterPro" id="IPR036641">
    <property type="entry name" value="HPT_dom_sf"/>
</dbReference>
<feature type="compositionally biased region" description="Polar residues" evidence="9">
    <location>
        <begin position="245"/>
        <end position="288"/>
    </location>
</feature>
<proteinExistence type="predicted"/>
<dbReference type="InterPro" id="IPR051315">
    <property type="entry name" value="Bact_Chemotaxis_CheA"/>
</dbReference>
<feature type="compositionally biased region" description="Polar residues" evidence="9">
    <location>
        <begin position="577"/>
        <end position="591"/>
    </location>
</feature>
<dbReference type="PANTHER" id="PTHR43395">
    <property type="entry name" value="SENSOR HISTIDINE KINASE CHEA"/>
    <property type="match status" value="1"/>
</dbReference>
<dbReference type="Gene3D" id="2.30.30.40">
    <property type="entry name" value="SH3 Domains"/>
    <property type="match status" value="1"/>
</dbReference>
<keyword evidence="5 13" id="KW-0418">Kinase</keyword>
<evidence type="ECO:0000256" key="5">
    <source>
        <dbReference type="ARBA" id="ARBA00022777"/>
    </source>
</evidence>
<dbReference type="SMART" id="SM00448">
    <property type="entry name" value="REC"/>
    <property type="match status" value="1"/>
</dbReference>
<evidence type="ECO:0000313" key="14">
    <source>
        <dbReference type="Proteomes" id="UP000003959"/>
    </source>
</evidence>
<feature type="modified residue" description="4-aspartylphosphate" evidence="8">
    <location>
        <position position="1316"/>
    </location>
</feature>
<feature type="region of interest" description="Disordered" evidence="9">
    <location>
        <begin position="1171"/>
        <end position="1232"/>
    </location>
</feature>
<dbReference type="InterPro" id="IPR001789">
    <property type="entry name" value="Sig_transdc_resp-reg_receiver"/>
</dbReference>
<evidence type="ECO:0000256" key="3">
    <source>
        <dbReference type="ARBA" id="ARBA00022553"/>
    </source>
</evidence>
<comment type="catalytic activity">
    <reaction evidence="1">
        <text>ATP + protein L-histidine = ADP + protein N-phospho-L-histidine.</text>
        <dbReference type="EC" id="2.7.13.3"/>
    </reaction>
</comment>
<evidence type="ECO:0000313" key="13">
    <source>
        <dbReference type="EMBL" id="EGJ31108.1"/>
    </source>
</evidence>
<dbReference type="InterPro" id="IPR003594">
    <property type="entry name" value="HATPase_dom"/>
</dbReference>
<name>F4XWC3_9CYAN</name>
<dbReference type="CDD" id="cd00088">
    <property type="entry name" value="HPT"/>
    <property type="match status" value="1"/>
</dbReference>
<dbReference type="SMART" id="SM00073">
    <property type="entry name" value="HPT"/>
    <property type="match status" value="1"/>
</dbReference>
<feature type="domain" description="Response regulatory" evidence="11">
    <location>
        <begin position="1266"/>
        <end position="1383"/>
    </location>
</feature>
<dbReference type="InterPro" id="IPR008207">
    <property type="entry name" value="Sig_transdc_His_kin_Hpt_dom"/>
</dbReference>
<dbReference type="SMART" id="SM01231">
    <property type="entry name" value="H-kinase_dim"/>
    <property type="match status" value="1"/>
</dbReference>
<dbReference type="InterPro" id="IPR036097">
    <property type="entry name" value="HisK_dim/P_sf"/>
</dbReference>
<dbReference type="eggNOG" id="COG0784">
    <property type="taxonomic scope" value="Bacteria"/>
</dbReference>
<keyword evidence="3 8" id="KW-0597">Phosphoprotein</keyword>
<dbReference type="PANTHER" id="PTHR43395:SF1">
    <property type="entry name" value="CHEMOTAXIS PROTEIN CHEA"/>
    <property type="match status" value="1"/>
</dbReference>
<feature type="compositionally biased region" description="Polar residues" evidence="9">
    <location>
        <begin position="443"/>
        <end position="493"/>
    </location>
</feature>
<dbReference type="GO" id="GO:0005737">
    <property type="term" value="C:cytoplasm"/>
    <property type="evidence" value="ECO:0007669"/>
    <property type="project" value="InterPro"/>
</dbReference>
<reference evidence="14" key="1">
    <citation type="journal article" date="2011" name="Proc. Natl. Acad. Sci. U.S.A.">
        <title>Genomic insights into the physiology and ecology of the marine filamentous cyanobacterium Lyngbya majuscula.</title>
        <authorList>
            <person name="Jones A.C."/>
            <person name="Monroe E.A."/>
            <person name="Podell S."/>
            <person name="Hess W.R."/>
            <person name="Klages S."/>
            <person name="Esquenazi E."/>
            <person name="Niessen S."/>
            <person name="Hoover H."/>
            <person name="Rothmann M."/>
            <person name="Lasken R.S."/>
            <person name="Yates J.R.III."/>
            <person name="Reinhardt R."/>
            <person name="Kube M."/>
            <person name="Burkart M.D."/>
            <person name="Allen E.E."/>
            <person name="Dorrestein P.C."/>
            <person name="Gerwick W.H."/>
            <person name="Gerwick L."/>
        </authorList>
    </citation>
    <scope>NUCLEOTIDE SEQUENCE [LARGE SCALE GENOMIC DNA]</scope>
    <source>
        <strain evidence="14">3L</strain>
    </source>
</reference>
<gene>
    <name evidence="13" type="ORF">LYNGBM3L_43820</name>
</gene>
<feature type="region of interest" description="Disordered" evidence="9">
    <location>
        <begin position="435"/>
        <end position="493"/>
    </location>
</feature>
<evidence type="ECO:0000256" key="2">
    <source>
        <dbReference type="ARBA" id="ARBA00012438"/>
    </source>
</evidence>
<dbReference type="PROSITE" id="PS50110">
    <property type="entry name" value="RESPONSE_REGULATORY"/>
    <property type="match status" value="1"/>
</dbReference>
<dbReference type="Gene3D" id="3.30.565.10">
    <property type="entry name" value="Histidine kinase-like ATPase, C-terminal domain"/>
    <property type="match status" value="1"/>
</dbReference>
<dbReference type="InterPro" id="IPR004358">
    <property type="entry name" value="Sig_transdc_His_kin-like_C"/>
</dbReference>
<feature type="domain" description="Histidine kinase" evidence="10">
    <location>
        <begin position="673"/>
        <end position="923"/>
    </location>
</feature>
<dbReference type="Gene3D" id="3.40.50.2300">
    <property type="match status" value="1"/>
</dbReference>
<feature type="domain" description="HPt" evidence="12">
    <location>
        <begin position="1"/>
        <end position="104"/>
    </location>
</feature>
<accession>F4XWC3</accession>
<evidence type="ECO:0000256" key="8">
    <source>
        <dbReference type="PROSITE-ProRule" id="PRU00169"/>
    </source>
</evidence>
<dbReference type="Pfam" id="PF00072">
    <property type="entry name" value="Response_reg"/>
    <property type="match status" value="1"/>
</dbReference>
<protein>
    <recommendedName>
        <fullName evidence="2">histidine kinase</fullName>
        <ecNumber evidence="2">2.7.13.3</ecNumber>
    </recommendedName>
</protein>
<dbReference type="InterPro" id="IPR011006">
    <property type="entry name" value="CheY-like_superfamily"/>
</dbReference>
<feature type="modified residue" description="Phosphohistidine" evidence="7">
    <location>
        <position position="47"/>
    </location>
</feature>
<dbReference type="GO" id="GO:0000155">
    <property type="term" value="F:phosphorelay sensor kinase activity"/>
    <property type="evidence" value="ECO:0007669"/>
    <property type="project" value="InterPro"/>
</dbReference>
<dbReference type="SUPFAM" id="SSF55874">
    <property type="entry name" value="ATPase domain of HSP90 chaperone/DNA topoisomerase II/histidine kinase"/>
    <property type="match status" value="1"/>
</dbReference>
<dbReference type="EC" id="2.7.13.3" evidence="2"/>
<dbReference type="Pfam" id="PF02518">
    <property type="entry name" value="HATPase_c"/>
    <property type="match status" value="1"/>
</dbReference>
<evidence type="ECO:0000259" key="11">
    <source>
        <dbReference type="PROSITE" id="PS50110"/>
    </source>
</evidence>
<feature type="compositionally biased region" description="Polar residues" evidence="9">
    <location>
        <begin position="1203"/>
        <end position="1212"/>
    </location>
</feature>
<dbReference type="GO" id="GO:0006935">
    <property type="term" value="P:chemotaxis"/>
    <property type="evidence" value="ECO:0007669"/>
    <property type="project" value="InterPro"/>
</dbReference>
<dbReference type="InterPro" id="IPR002545">
    <property type="entry name" value="CheW-lke_dom"/>
</dbReference>
<dbReference type="CDD" id="cd00156">
    <property type="entry name" value="REC"/>
    <property type="match status" value="1"/>
</dbReference>
<dbReference type="InterPro" id="IPR004105">
    <property type="entry name" value="CheA-like_dim"/>
</dbReference>
<dbReference type="SUPFAM" id="SSF52172">
    <property type="entry name" value="CheY-like"/>
    <property type="match status" value="1"/>
</dbReference>
<dbReference type="InterPro" id="IPR036890">
    <property type="entry name" value="HATPase_C_sf"/>
</dbReference>
<dbReference type="eggNOG" id="COG0643">
    <property type="taxonomic scope" value="Bacteria"/>
</dbReference>
<feature type="region of interest" description="Disordered" evidence="9">
    <location>
        <begin position="240"/>
        <end position="290"/>
    </location>
</feature>
<dbReference type="Proteomes" id="UP000003959">
    <property type="component" value="Unassembled WGS sequence"/>
</dbReference>
<dbReference type="HOGENOM" id="CLU_000650_2_1_3"/>
<dbReference type="Pfam" id="PF01627">
    <property type="entry name" value="Hpt"/>
    <property type="match status" value="1"/>
</dbReference>
<dbReference type="EMBL" id="GL890942">
    <property type="protein sequence ID" value="EGJ31108.1"/>
    <property type="molecule type" value="Genomic_DNA"/>
</dbReference>
<dbReference type="SUPFAM" id="SSF50341">
    <property type="entry name" value="CheW-like"/>
    <property type="match status" value="1"/>
</dbReference>
<dbReference type="SUPFAM" id="SSF47226">
    <property type="entry name" value="Histidine-containing phosphotransfer domain, HPT domain"/>
    <property type="match status" value="1"/>
</dbReference>
<dbReference type="InterPro" id="IPR036061">
    <property type="entry name" value="CheW-like_dom_sf"/>
</dbReference>
<evidence type="ECO:0000256" key="7">
    <source>
        <dbReference type="PROSITE-ProRule" id="PRU00110"/>
    </source>
</evidence>
<keyword evidence="6" id="KW-0902">Two-component regulatory system</keyword>
<dbReference type="PROSITE" id="PS50109">
    <property type="entry name" value="HIS_KIN"/>
    <property type="match status" value="1"/>
</dbReference>
<dbReference type="Pfam" id="PF01584">
    <property type="entry name" value="CheW"/>
    <property type="match status" value="1"/>
</dbReference>
<dbReference type="eggNOG" id="COG2198">
    <property type="taxonomic scope" value="Bacteria"/>
</dbReference>
<sequence>MSTIDPETYQYFLGEAQDLLQVIEQNLLALTPNKPKNQLYDLMRATHTLKGAAANVRQDTIKSVAHYLEDVFRAMLAPEATIDTELETLLFEGYQCLRMALTAEMTGELSKNTEIINRAAGVFAKLQAKLGDCFDYQASLPTSAELGFDIVQSIFEVGVKQRIDHLASLLKVGSSEGLQVGRLDVESSEGLQVGRLDVESSQGSQVDRLHVESSQGLQVGRLHVESSQGLQVGRLHVESFPDNLEPSTETNLEPSTETNLEPSTETNLQPSTETNLQPSTETNLQPSTPDYDKATLIEIAETLREQGEIFVGLGESLSLPGFKAIAENTLKALDAYPEQVMEIAKIALTNFQEAHTAVLGGDRTRGGNPSRGLQQLAGSQEELQVVREAWPKGQGWKVEGSQSLKVEGSQSLKVEGSQSLKVEGSQSLNVEGWNVEGFPDKLQPSTNTNLQPSTNTNLQPSTNTNLQPSTNTNLQPSTNTNLQPSTNTNLQPANLQPANLKSATALDELLEETFGNIPLAQQQTNQVFPEEESLEGDSILPDSIFPDTIFLDESSETVATDNLNQAQTDSKQESELAVNSESGKEVNQISMSPPDRESGEAGVPSLAEGSIKTSATVRVDLDSLKHLSHLVGELLINQNQLGWQDENCQGVVEKLSNWLKQHRHTLTQLRTQLKKHSSNQQISKLWDSAWEETLQLTQATEDLSLLATTAAASVEREQRLSTQLRDTLQSARTIPLEHLLKSFPSMVQQLSNVHHKSAELTLSVSNVLVDKTIADYLYDALLHLVRNGFDHGIESSEVRQQRGKPAIGKIEIRAFYQGNRTIIEVTDDGQGLDLEKIYNRAVETNLLSVEHLEALGESPEPNQLLDLLCQPGFSTVSQINELSGRGIGLDVVRSQLQRINGRVKVRFQQGLGTTFCLQIQEALRNARVLVVQASQGVYGFVGNDIEQIVLPASEHIQMVNDQKILNWHHRGNEYSTPVYQLSCLLEYSSQQVSTLPAWNPLLTKPQEINPILLMASGDGWVGLEVEQVLEEQELVIKQLSNAIAYPPYVYGCSILADGRLTLVIDGTGLLNYVQQLPQSQPSLLKVGSYQELKVGRLKVVREAWPIGQGSEELKVSRLKVVREAWPIGQGSEELKVSRLKVVREAWPIGQGSEELKVSRLNVVREAWPFGQGFPDKLQPDHRQPDNLQPANLPFSNAKGEQPANLQPANLQPANLPYSNAKGEQPANLQPANLQPANLQPANLQPANLQPANLQPANLQPAKLSKTFLVVDDSITERQNLSLILERNGNHVVQAKDGWEAIELLRRSSGIDLIICDLEMPRLNGLEFLSLSHQEPALADIPIIMLTSRSQDKYKKLATELGAIAYLTKPYLDEDILATINKAVSGQRSAVSGQPNA</sequence>